<evidence type="ECO:0000313" key="1">
    <source>
        <dbReference type="EMBL" id="MCA6066040.1"/>
    </source>
</evidence>
<gene>
    <name evidence="1" type="ORF">JI747_002550</name>
</gene>
<keyword evidence="2" id="KW-1185">Reference proteome</keyword>
<evidence type="ECO:0000313" key="2">
    <source>
        <dbReference type="Proteomes" id="UP000618240"/>
    </source>
</evidence>
<name>A0ABS7ZWT9_9FLAO</name>
<accession>A0ABS7ZWT9</accession>
<proteinExistence type="predicted"/>
<protein>
    <submittedName>
        <fullName evidence="1">Uncharacterized protein</fullName>
    </submittedName>
</protein>
<dbReference type="RefSeq" id="WP_225686058.1">
    <property type="nucleotide sequence ID" value="NZ_JAERSE020000001.1"/>
</dbReference>
<dbReference type="Proteomes" id="UP000618240">
    <property type="component" value="Unassembled WGS sequence"/>
</dbReference>
<sequence length="250" mass="29222">MKLFLTLIIVCLNTAICKSQTTAEDTFDFYFETSKDISKYSTWEKKGDSAIIKLGEWRGDCCGGVPHPHFIKAKIVKDTLSYNLNNVPNPNCDRRIGICMAAINLVINTKKHPNYKNLIWNEIKYENTPDETKIIDEITQKIKSPSIVKHEISEEKGYLGAYEKYIVYTDHHVPILIEREEKEVRRLYLKNGERNDTSYSKGIFYITKWDDNQFIRKGKIITAKGSRIIEMHKDMQFEYDRNKVIQLINK</sequence>
<organism evidence="1 2">
    <name type="scientific">Chryseobacterium tagetis</name>
    <dbReference type="NCBI Taxonomy" id="2801334"/>
    <lineage>
        <taxon>Bacteria</taxon>
        <taxon>Pseudomonadati</taxon>
        <taxon>Bacteroidota</taxon>
        <taxon>Flavobacteriia</taxon>
        <taxon>Flavobacteriales</taxon>
        <taxon>Weeksellaceae</taxon>
        <taxon>Chryseobacterium group</taxon>
        <taxon>Chryseobacterium</taxon>
    </lineage>
</organism>
<reference evidence="1 2" key="1">
    <citation type="submission" date="2021-09" db="EMBL/GenBank/DDBJ databases">
        <title>Genome sequencing and assembly of Chryseobacterium sp. RG1.</title>
        <authorList>
            <person name="Chhetri G."/>
        </authorList>
    </citation>
    <scope>NUCLEOTIDE SEQUENCE [LARGE SCALE GENOMIC DNA]</scope>
    <source>
        <strain evidence="1 2">RG1</strain>
    </source>
</reference>
<dbReference type="EMBL" id="JAERSE020000001">
    <property type="protein sequence ID" value="MCA6066040.1"/>
    <property type="molecule type" value="Genomic_DNA"/>
</dbReference>
<comment type="caution">
    <text evidence="1">The sequence shown here is derived from an EMBL/GenBank/DDBJ whole genome shotgun (WGS) entry which is preliminary data.</text>
</comment>